<reference evidence="1" key="1">
    <citation type="submission" date="2023-06" db="EMBL/GenBank/DDBJ databases">
        <title>Genome-scale phylogeny and comparative genomics of the fungal order Sordariales.</title>
        <authorList>
            <consortium name="Lawrence Berkeley National Laboratory"/>
            <person name="Hensen N."/>
            <person name="Bonometti L."/>
            <person name="Westerberg I."/>
            <person name="Brannstrom I.O."/>
            <person name="Guillou S."/>
            <person name="Cros-Aarteil S."/>
            <person name="Calhoun S."/>
            <person name="Haridas S."/>
            <person name="Kuo A."/>
            <person name="Mondo S."/>
            <person name="Pangilinan J."/>
            <person name="Riley R."/>
            <person name="Labutti K."/>
            <person name="Andreopoulos B."/>
            <person name="Lipzen A."/>
            <person name="Chen C."/>
            <person name="Yanf M."/>
            <person name="Daum C."/>
            <person name="Ng V."/>
            <person name="Clum A."/>
            <person name="Steindorff A."/>
            <person name="Ohm R."/>
            <person name="Martin F."/>
            <person name="Silar P."/>
            <person name="Natvig D."/>
            <person name="Lalanne C."/>
            <person name="Gautier V."/>
            <person name="Ament-Velasquez S.L."/>
            <person name="Kruys A."/>
            <person name="Hutchinson M.I."/>
            <person name="Powell A.J."/>
            <person name="Barry K."/>
            <person name="Miller A.N."/>
            <person name="Grigoriev I.V."/>
            <person name="Debuchy R."/>
            <person name="Gladieux P."/>
            <person name="Thoren M.H."/>
            <person name="Johannesson H."/>
        </authorList>
    </citation>
    <scope>NUCLEOTIDE SEQUENCE</scope>
    <source>
        <strain evidence="1">CBS 307.81</strain>
    </source>
</reference>
<evidence type="ECO:0000313" key="2">
    <source>
        <dbReference type="Proteomes" id="UP001174997"/>
    </source>
</evidence>
<sequence>MPILILKNLSPGRCMSDRWLFICLVLPCCAVVPIYSAGMPSMSDVYAARRCPGMMFRWDKIWQVRNKKETLTFVV</sequence>
<organism evidence="1 2">
    <name type="scientific">Cercophora samala</name>
    <dbReference type="NCBI Taxonomy" id="330535"/>
    <lineage>
        <taxon>Eukaryota</taxon>
        <taxon>Fungi</taxon>
        <taxon>Dikarya</taxon>
        <taxon>Ascomycota</taxon>
        <taxon>Pezizomycotina</taxon>
        <taxon>Sordariomycetes</taxon>
        <taxon>Sordariomycetidae</taxon>
        <taxon>Sordariales</taxon>
        <taxon>Lasiosphaeriaceae</taxon>
        <taxon>Cercophora</taxon>
    </lineage>
</organism>
<dbReference type="AlphaFoldDB" id="A0AA39Z635"/>
<proteinExistence type="predicted"/>
<gene>
    <name evidence="1" type="ORF">QBC41DRAFT_328521</name>
</gene>
<name>A0AA39Z635_9PEZI</name>
<comment type="caution">
    <text evidence="1">The sequence shown here is derived from an EMBL/GenBank/DDBJ whole genome shotgun (WGS) entry which is preliminary data.</text>
</comment>
<protein>
    <submittedName>
        <fullName evidence="1">Uncharacterized protein</fullName>
    </submittedName>
</protein>
<dbReference type="EMBL" id="JAULSY010000119">
    <property type="protein sequence ID" value="KAK0664562.1"/>
    <property type="molecule type" value="Genomic_DNA"/>
</dbReference>
<accession>A0AA39Z635</accession>
<evidence type="ECO:0000313" key="1">
    <source>
        <dbReference type="EMBL" id="KAK0664562.1"/>
    </source>
</evidence>
<dbReference type="Proteomes" id="UP001174997">
    <property type="component" value="Unassembled WGS sequence"/>
</dbReference>
<keyword evidence="2" id="KW-1185">Reference proteome</keyword>